<proteinExistence type="predicted"/>
<name>A0ABT6CLG2_9SPHN</name>
<dbReference type="Proteomes" id="UP001222770">
    <property type="component" value="Unassembled WGS sequence"/>
</dbReference>
<sequence length="119" mass="12645">MITLRETSVRVVAGDAQEMGGILDQALLQQMRLATSFIEASNESKLAMPLTQPALQGLAEGLGHLVEGRAKLAASVREMNKLLSHSNLRETSFGCPGGLYMTLAPTRETVPGVEGVPVI</sequence>
<protein>
    <submittedName>
        <fullName evidence="1">Uncharacterized protein</fullName>
    </submittedName>
</protein>
<dbReference type="RefSeq" id="WP_277279535.1">
    <property type="nucleotide sequence ID" value="NZ_JAROCY010000016.1"/>
</dbReference>
<evidence type="ECO:0000313" key="1">
    <source>
        <dbReference type="EMBL" id="MDF8334760.1"/>
    </source>
</evidence>
<organism evidence="1 2">
    <name type="scientific">Novosphingobium cyanobacteriorum</name>
    <dbReference type="NCBI Taxonomy" id="3024215"/>
    <lineage>
        <taxon>Bacteria</taxon>
        <taxon>Pseudomonadati</taxon>
        <taxon>Pseudomonadota</taxon>
        <taxon>Alphaproteobacteria</taxon>
        <taxon>Sphingomonadales</taxon>
        <taxon>Sphingomonadaceae</taxon>
        <taxon>Novosphingobium</taxon>
    </lineage>
</organism>
<dbReference type="EMBL" id="JAROCY010000016">
    <property type="protein sequence ID" value="MDF8334760.1"/>
    <property type="molecule type" value="Genomic_DNA"/>
</dbReference>
<accession>A0ABT6CLG2</accession>
<gene>
    <name evidence="1" type="ORF">POM99_16240</name>
</gene>
<comment type="caution">
    <text evidence="1">The sequence shown here is derived from an EMBL/GenBank/DDBJ whole genome shotgun (WGS) entry which is preliminary data.</text>
</comment>
<reference evidence="1 2" key="1">
    <citation type="submission" date="2023-03" db="EMBL/GenBank/DDBJ databases">
        <title>Novosphingobium cyanobacteriorum sp. nov., isolated from a eutrophic reservoir during the Microcystis bloom period.</title>
        <authorList>
            <person name="Kang M."/>
            <person name="Le V."/>
            <person name="Ko S.-R."/>
            <person name="Lee S.-A."/>
            <person name="Ahn C.-Y."/>
        </authorList>
    </citation>
    <scope>NUCLEOTIDE SEQUENCE [LARGE SCALE GENOMIC DNA]</scope>
    <source>
        <strain evidence="1 2">HBC54</strain>
    </source>
</reference>
<evidence type="ECO:0000313" key="2">
    <source>
        <dbReference type="Proteomes" id="UP001222770"/>
    </source>
</evidence>
<keyword evidence="2" id="KW-1185">Reference proteome</keyword>